<evidence type="ECO:0000313" key="2">
    <source>
        <dbReference type="Proteomes" id="UP000287651"/>
    </source>
</evidence>
<name>A0A427BA95_ENSVE</name>
<gene>
    <name evidence="1" type="ORF">B296_00005041</name>
</gene>
<accession>A0A427BA95</accession>
<dbReference type="AlphaFoldDB" id="A0A427BA95"/>
<dbReference type="EMBL" id="AMZH03000130">
    <property type="protein sequence ID" value="RRT85363.1"/>
    <property type="molecule type" value="Genomic_DNA"/>
</dbReference>
<evidence type="ECO:0000313" key="1">
    <source>
        <dbReference type="EMBL" id="RRT85363.1"/>
    </source>
</evidence>
<reference evidence="1 2" key="1">
    <citation type="journal article" date="2014" name="Agronomy (Basel)">
        <title>A Draft Genome Sequence for Ensete ventricosum, the Drought-Tolerant Tree Against Hunger.</title>
        <authorList>
            <person name="Harrison J."/>
            <person name="Moore K.A."/>
            <person name="Paszkiewicz K."/>
            <person name="Jones T."/>
            <person name="Grant M."/>
            <person name="Ambacheew D."/>
            <person name="Muzemil S."/>
            <person name="Studholme D.J."/>
        </authorList>
    </citation>
    <scope>NUCLEOTIDE SEQUENCE [LARGE SCALE GENOMIC DNA]</scope>
</reference>
<organism evidence="1 2">
    <name type="scientific">Ensete ventricosum</name>
    <name type="common">Abyssinian banana</name>
    <name type="synonym">Musa ensete</name>
    <dbReference type="NCBI Taxonomy" id="4639"/>
    <lineage>
        <taxon>Eukaryota</taxon>
        <taxon>Viridiplantae</taxon>
        <taxon>Streptophyta</taxon>
        <taxon>Embryophyta</taxon>
        <taxon>Tracheophyta</taxon>
        <taxon>Spermatophyta</taxon>
        <taxon>Magnoliopsida</taxon>
        <taxon>Liliopsida</taxon>
        <taxon>Zingiberales</taxon>
        <taxon>Musaceae</taxon>
        <taxon>Ensete</taxon>
    </lineage>
</organism>
<sequence length="96" mass="10982">MHLDQAQARATRRANHEPKYASRLIMSLSYALGESRARVTHRGLFYTQVTLRMQSLPELHLTASPMTELRLAANPMPKERCLASYMPELHLVQSYA</sequence>
<dbReference type="Proteomes" id="UP000287651">
    <property type="component" value="Unassembled WGS sequence"/>
</dbReference>
<protein>
    <submittedName>
        <fullName evidence="1">Uncharacterized protein</fullName>
    </submittedName>
</protein>
<comment type="caution">
    <text evidence="1">The sequence shown here is derived from an EMBL/GenBank/DDBJ whole genome shotgun (WGS) entry which is preliminary data.</text>
</comment>
<proteinExistence type="predicted"/>